<evidence type="ECO:0000313" key="2">
    <source>
        <dbReference type="Proteomes" id="UP000634136"/>
    </source>
</evidence>
<organism evidence="1 2">
    <name type="scientific">Senna tora</name>
    <dbReference type="NCBI Taxonomy" id="362788"/>
    <lineage>
        <taxon>Eukaryota</taxon>
        <taxon>Viridiplantae</taxon>
        <taxon>Streptophyta</taxon>
        <taxon>Embryophyta</taxon>
        <taxon>Tracheophyta</taxon>
        <taxon>Spermatophyta</taxon>
        <taxon>Magnoliopsida</taxon>
        <taxon>eudicotyledons</taxon>
        <taxon>Gunneridae</taxon>
        <taxon>Pentapetalae</taxon>
        <taxon>rosids</taxon>
        <taxon>fabids</taxon>
        <taxon>Fabales</taxon>
        <taxon>Fabaceae</taxon>
        <taxon>Caesalpinioideae</taxon>
        <taxon>Cassia clade</taxon>
        <taxon>Senna</taxon>
    </lineage>
</organism>
<protein>
    <submittedName>
        <fullName evidence="1">Uncharacterized protein</fullName>
    </submittedName>
</protein>
<dbReference type="AlphaFoldDB" id="A0A834WE90"/>
<dbReference type="EMBL" id="JAAIUW010000008">
    <property type="protein sequence ID" value="KAF7820040.1"/>
    <property type="molecule type" value="Genomic_DNA"/>
</dbReference>
<comment type="caution">
    <text evidence="1">The sequence shown here is derived from an EMBL/GenBank/DDBJ whole genome shotgun (WGS) entry which is preliminary data.</text>
</comment>
<dbReference type="Proteomes" id="UP000634136">
    <property type="component" value="Unassembled WGS sequence"/>
</dbReference>
<evidence type="ECO:0000313" key="1">
    <source>
        <dbReference type="EMBL" id="KAF7820040.1"/>
    </source>
</evidence>
<proteinExistence type="predicted"/>
<gene>
    <name evidence="1" type="ORF">G2W53_025495</name>
</gene>
<keyword evidence="2" id="KW-1185">Reference proteome</keyword>
<accession>A0A834WE90</accession>
<reference evidence="1" key="1">
    <citation type="submission" date="2020-09" db="EMBL/GenBank/DDBJ databases">
        <title>Genome-Enabled Discovery of Anthraquinone Biosynthesis in Senna tora.</title>
        <authorList>
            <person name="Kang S.-H."/>
            <person name="Pandey R.P."/>
            <person name="Lee C.-M."/>
            <person name="Sim J.-S."/>
            <person name="Jeong J.-T."/>
            <person name="Choi B.-S."/>
            <person name="Jung M."/>
            <person name="Ginzburg D."/>
            <person name="Zhao K."/>
            <person name="Won S.Y."/>
            <person name="Oh T.-J."/>
            <person name="Yu Y."/>
            <person name="Kim N.-H."/>
            <person name="Lee O.R."/>
            <person name="Lee T.-H."/>
            <person name="Bashyal P."/>
            <person name="Kim T.-S."/>
            <person name="Lee W.-H."/>
            <person name="Kawkins C."/>
            <person name="Kim C.-K."/>
            <person name="Kim J.S."/>
            <person name="Ahn B.O."/>
            <person name="Rhee S.Y."/>
            <person name="Sohng J.K."/>
        </authorList>
    </citation>
    <scope>NUCLEOTIDE SEQUENCE</scope>
    <source>
        <tissue evidence="1">Leaf</tissue>
    </source>
</reference>
<sequence>MGIYLYGPSKTKKHMPKMGIYLYGPSKTKKHMPIDG</sequence>
<name>A0A834WE90_9FABA</name>